<proteinExistence type="predicted"/>
<keyword evidence="4" id="KW-1185">Reference proteome</keyword>
<sequence>MATEKSRPTATKQRAITAPEQEPAQLSPAAADKNPFLSASLGLPGPGADVHVGPVNLTLPTGYLYYGGLGALAVAGTLEWPVAVALGAGGLLVDRFRKTRTSQPVKSAQ</sequence>
<keyword evidence="2" id="KW-0472">Membrane</keyword>
<name>A0A318JPS1_9NOCA</name>
<feature type="transmembrane region" description="Helical" evidence="2">
    <location>
        <begin position="63"/>
        <end position="93"/>
    </location>
</feature>
<dbReference type="EMBL" id="QJKF01000022">
    <property type="protein sequence ID" value="PXX54861.1"/>
    <property type="molecule type" value="Genomic_DNA"/>
</dbReference>
<evidence type="ECO:0000313" key="3">
    <source>
        <dbReference type="EMBL" id="PXX54861.1"/>
    </source>
</evidence>
<evidence type="ECO:0000256" key="1">
    <source>
        <dbReference type="SAM" id="MobiDB-lite"/>
    </source>
</evidence>
<accession>A0A318JPS1</accession>
<dbReference type="Proteomes" id="UP000247569">
    <property type="component" value="Unassembled WGS sequence"/>
</dbReference>
<comment type="caution">
    <text evidence="3">The sequence shown here is derived from an EMBL/GenBank/DDBJ whole genome shotgun (WGS) entry which is preliminary data.</text>
</comment>
<gene>
    <name evidence="3" type="ORF">DFR70_1222</name>
</gene>
<dbReference type="AlphaFoldDB" id="A0A318JPS1"/>
<keyword evidence="2" id="KW-0812">Transmembrane</keyword>
<reference evidence="3 4" key="1">
    <citation type="submission" date="2018-05" db="EMBL/GenBank/DDBJ databases">
        <title>Genomic Encyclopedia of Type Strains, Phase IV (KMG-IV): sequencing the most valuable type-strain genomes for metagenomic binning, comparative biology and taxonomic classification.</title>
        <authorList>
            <person name="Goeker M."/>
        </authorList>
    </citation>
    <scope>NUCLEOTIDE SEQUENCE [LARGE SCALE GENOMIC DNA]</scope>
    <source>
        <strain evidence="3 4">DSM 44704</strain>
    </source>
</reference>
<keyword evidence="2" id="KW-1133">Transmembrane helix</keyword>
<evidence type="ECO:0000313" key="4">
    <source>
        <dbReference type="Proteomes" id="UP000247569"/>
    </source>
</evidence>
<organism evidence="3 4">
    <name type="scientific">Nocardia tenerifensis</name>
    <dbReference type="NCBI Taxonomy" id="228006"/>
    <lineage>
        <taxon>Bacteria</taxon>
        <taxon>Bacillati</taxon>
        <taxon>Actinomycetota</taxon>
        <taxon>Actinomycetes</taxon>
        <taxon>Mycobacteriales</taxon>
        <taxon>Nocardiaceae</taxon>
        <taxon>Nocardia</taxon>
    </lineage>
</organism>
<dbReference type="RefSeq" id="WP_040742943.1">
    <property type="nucleotide sequence ID" value="NZ_QJKF01000022.1"/>
</dbReference>
<protein>
    <submittedName>
        <fullName evidence="3">Uncharacterized protein</fullName>
    </submittedName>
</protein>
<evidence type="ECO:0000256" key="2">
    <source>
        <dbReference type="SAM" id="Phobius"/>
    </source>
</evidence>
<feature type="region of interest" description="Disordered" evidence="1">
    <location>
        <begin position="1"/>
        <end position="31"/>
    </location>
</feature>